<name>A0A6A6FJF9_9PEZI</name>
<proteinExistence type="predicted"/>
<dbReference type="EMBL" id="ML992670">
    <property type="protein sequence ID" value="KAF2213530.1"/>
    <property type="molecule type" value="Genomic_DNA"/>
</dbReference>
<evidence type="ECO:0000313" key="1">
    <source>
        <dbReference type="EMBL" id="KAF2213530.1"/>
    </source>
</evidence>
<organism evidence="1 2">
    <name type="scientific">Cercospora zeae-maydis SCOH1-5</name>
    <dbReference type="NCBI Taxonomy" id="717836"/>
    <lineage>
        <taxon>Eukaryota</taxon>
        <taxon>Fungi</taxon>
        <taxon>Dikarya</taxon>
        <taxon>Ascomycota</taxon>
        <taxon>Pezizomycotina</taxon>
        <taxon>Dothideomycetes</taxon>
        <taxon>Dothideomycetidae</taxon>
        <taxon>Mycosphaerellales</taxon>
        <taxon>Mycosphaerellaceae</taxon>
        <taxon>Cercospora</taxon>
    </lineage>
</organism>
<reference evidence="1" key="1">
    <citation type="journal article" date="2020" name="Stud. Mycol.">
        <title>101 Dothideomycetes genomes: a test case for predicting lifestyles and emergence of pathogens.</title>
        <authorList>
            <person name="Haridas S."/>
            <person name="Albert R."/>
            <person name="Binder M."/>
            <person name="Bloem J."/>
            <person name="Labutti K."/>
            <person name="Salamov A."/>
            <person name="Andreopoulos B."/>
            <person name="Baker S."/>
            <person name="Barry K."/>
            <person name="Bills G."/>
            <person name="Bluhm B."/>
            <person name="Cannon C."/>
            <person name="Castanera R."/>
            <person name="Culley D."/>
            <person name="Daum C."/>
            <person name="Ezra D."/>
            <person name="Gonzalez J."/>
            <person name="Henrissat B."/>
            <person name="Kuo A."/>
            <person name="Liang C."/>
            <person name="Lipzen A."/>
            <person name="Lutzoni F."/>
            <person name="Magnuson J."/>
            <person name="Mondo S."/>
            <person name="Nolan M."/>
            <person name="Ohm R."/>
            <person name="Pangilinan J."/>
            <person name="Park H.-J."/>
            <person name="Ramirez L."/>
            <person name="Alfaro M."/>
            <person name="Sun H."/>
            <person name="Tritt A."/>
            <person name="Yoshinaga Y."/>
            <person name="Zwiers L.-H."/>
            <person name="Turgeon B."/>
            <person name="Goodwin S."/>
            <person name="Spatafora J."/>
            <person name="Crous P."/>
            <person name="Grigoriev I."/>
        </authorList>
    </citation>
    <scope>NUCLEOTIDE SEQUENCE</scope>
    <source>
        <strain evidence="1">SCOH1-5</strain>
    </source>
</reference>
<dbReference type="AlphaFoldDB" id="A0A6A6FJF9"/>
<keyword evidence="2" id="KW-1185">Reference proteome</keyword>
<gene>
    <name evidence="1" type="ORF">CERZMDRAFT_96363</name>
</gene>
<dbReference type="Proteomes" id="UP000799539">
    <property type="component" value="Unassembled WGS sequence"/>
</dbReference>
<accession>A0A6A6FJF9</accession>
<protein>
    <submittedName>
        <fullName evidence="1">Uncharacterized protein</fullName>
    </submittedName>
</protein>
<sequence>MGLIKRQSNSLPATCQTVGHDYECVRHAPVIHLQPFLVRTTDHSSTFPRTHILRAYMQLRKTGIRAKRKIFHAKDILTNVLPPMVMPEEAGDKTQQAVTAALRGADNRLDRMDYAFMVTSWRDAETRNQT</sequence>
<evidence type="ECO:0000313" key="2">
    <source>
        <dbReference type="Proteomes" id="UP000799539"/>
    </source>
</evidence>